<dbReference type="Gene3D" id="2.40.128.340">
    <property type="match status" value="1"/>
</dbReference>
<dbReference type="PANTHER" id="PTHR30344">
    <property type="entry name" value="6-PHOSPHOGLUCONOLACTONASE-RELATED"/>
    <property type="match status" value="1"/>
</dbReference>
<dbReference type="Gene3D" id="2.130.10.10">
    <property type="entry name" value="YVTN repeat-like/Quinoprotein amine dehydrogenase"/>
    <property type="match status" value="2"/>
</dbReference>
<dbReference type="Gene3D" id="2.130.10.130">
    <property type="entry name" value="Integrin alpha, N-terminal"/>
    <property type="match status" value="1"/>
</dbReference>
<comment type="similarity">
    <text evidence="1">Belongs to the cycloisomerase 2 family.</text>
</comment>
<protein>
    <recommendedName>
        <fullName evidence="6">Alkaline phosphatase</fullName>
    </recommendedName>
</protein>
<dbReference type="InterPro" id="IPR028994">
    <property type="entry name" value="Integrin_alpha_N"/>
</dbReference>
<evidence type="ECO:0000256" key="2">
    <source>
        <dbReference type="ARBA" id="ARBA00022526"/>
    </source>
</evidence>
<dbReference type="AlphaFoldDB" id="A0A6J4PDI7"/>
<dbReference type="PANTHER" id="PTHR30344:SF1">
    <property type="entry name" value="6-PHOSPHOGLUCONOLACTONASE"/>
    <property type="match status" value="1"/>
</dbReference>
<dbReference type="InterPro" id="IPR013517">
    <property type="entry name" value="FG-GAP"/>
</dbReference>
<dbReference type="Pfam" id="PF10282">
    <property type="entry name" value="Lactonase"/>
    <property type="match status" value="2"/>
</dbReference>
<sequence length="698" mass="72983">MDFTKRFFWLAAFSVLLFCLEAKAASFLYAINDNAAGNQIYGFSVNETSGALTALAGFPVATGFNGGGSTNLEMITIDRLNKRLYAINRGSNNISAYSINDATGGLAVLPFSPIAGIANERVIKVHPSGSPLIVGGDEIASYVISSTSATPAAGSPYSPGANVSPAGATFSRDGNYFYTGGNLGDFFAGFAVNPGSGVLSALPGSPFNSGNQTPNPTATDATGRLFVINSRQALTRVYTTAAGVPAQVAGSPFANGLTSFASDGEVHPNGNFFMLADRTGNRIGVYQISGSGADTTLTAVAGSPFATGGTSSIALAFNQTGNFLFVGNGTSRNITTFSVNTSTGELTNRVVQTANALGAAGLINGIAYINFAPAVNFDAPLDFNGDGKSDYVVTRSANATSPSTWYINYNGSGNGLSYAVQFGIGVGLNTATSDRAVPEDFDGDDKDDIAVWRPTGVGDPGKAYFFILQSSTSTVRFEQFGRQGDDPSIVRDYDGDGKSDVAVFRKGNAITTDDPCGGSAIWYYRPSATPAVNFRYTCWGAPADFPLPGDFDGDGKGDFVVQRSNGSGMAATFFLNKSGGGTEAVNWGLPTDILVPGDYDGDGKTDIAISRAVSGTRNWFILERDGGTQTYQFGSSVDAPAMGDYNGDGKTDIATWRTSATPGQVFFFVRPAETTGAADFQFQWGQQNDYPVARYNVH</sequence>
<evidence type="ECO:0000256" key="4">
    <source>
        <dbReference type="SAM" id="SignalP"/>
    </source>
</evidence>
<evidence type="ECO:0000256" key="3">
    <source>
        <dbReference type="ARBA" id="ARBA00022729"/>
    </source>
</evidence>
<evidence type="ECO:0000313" key="5">
    <source>
        <dbReference type="EMBL" id="CAA9407868.1"/>
    </source>
</evidence>
<dbReference type="InterPro" id="IPR050282">
    <property type="entry name" value="Cycloisomerase_2"/>
</dbReference>
<reference evidence="5" key="1">
    <citation type="submission" date="2020-02" db="EMBL/GenBank/DDBJ databases">
        <authorList>
            <person name="Meier V. D."/>
        </authorList>
    </citation>
    <scope>NUCLEOTIDE SEQUENCE</scope>
    <source>
        <strain evidence="5">AVDCRST_MAG74</strain>
    </source>
</reference>
<organism evidence="5">
    <name type="scientific">uncultured Pyrinomonadaceae bacterium</name>
    <dbReference type="NCBI Taxonomy" id="2283094"/>
    <lineage>
        <taxon>Bacteria</taxon>
        <taxon>Pseudomonadati</taxon>
        <taxon>Acidobacteriota</taxon>
        <taxon>Blastocatellia</taxon>
        <taxon>Blastocatellales</taxon>
        <taxon>Pyrinomonadaceae</taxon>
        <taxon>environmental samples</taxon>
    </lineage>
</organism>
<accession>A0A6J4PDI7</accession>
<name>A0A6J4PDI7_9BACT</name>
<dbReference type="InterPro" id="IPR019405">
    <property type="entry name" value="Lactonase_7-beta_prop"/>
</dbReference>
<keyword evidence="2" id="KW-0313">Glucose metabolism</keyword>
<keyword evidence="2" id="KW-0119">Carbohydrate metabolism</keyword>
<proteinExistence type="inferred from homology"/>
<dbReference type="InterPro" id="IPR015943">
    <property type="entry name" value="WD40/YVTN_repeat-like_dom_sf"/>
</dbReference>
<gene>
    <name evidence="5" type="ORF">AVDCRST_MAG74-2048</name>
</gene>
<evidence type="ECO:0008006" key="6">
    <source>
        <dbReference type="Google" id="ProtNLM"/>
    </source>
</evidence>
<dbReference type="SUPFAM" id="SSF69318">
    <property type="entry name" value="Integrin alpha N-terminal domain"/>
    <property type="match status" value="2"/>
</dbReference>
<keyword evidence="3 4" id="KW-0732">Signal</keyword>
<feature type="chain" id="PRO_5026807780" description="Alkaline phosphatase" evidence="4">
    <location>
        <begin position="25"/>
        <end position="698"/>
    </location>
</feature>
<evidence type="ECO:0000256" key="1">
    <source>
        <dbReference type="ARBA" id="ARBA00005564"/>
    </source>
</evidence>
<dbReference type="GO" id="GO:0006006">
    <property type="term" value="P:glucose metabolic process"/>
    <property type="evidence" value="ECO:0007669"/>
    <property type="project" value="UniProtKB-KW"/>
</dbReference>
<dbReference type="Pfam" id="PF13517">
    <property type="entry name" value="FG-GAP_3"/>
    <property type="match status" value="2"/>
</dbReference>
<feature type="signal peptide" evidence="4">
    <location>
        <begin position="1"/>
        <end position="24"/>
    </location>
</feature>
<dbReference type="GO" id="GO:0017057">
    <property type="term" value="F:6-phosphogluconolactonase activity"/>
    <property type="evidence" value="ECO:0007669"/>
    <property type="project" value="TreeGrafter"/>
</dbReference>
<dbReference type="SUPFAM" id="SSF101898">
    <property type="entry name" value="NHL repeat"/>
    <property type="match status" value="1"/>
</dbReference>
<dbReference type="EMBL" id="CADCUR010000186">
    <property type="protein sequence ID" value="CAA9407868.1"/>
    <property type="molecule type" value="Genomic_DNA"/>
</dbReference>